<evidence type="ECO:0000313" key="1">
    <source>
        <dbReference type="EMBL" id="CEK51373.1"/>
    </source>
</evidence>
<protein>
    <submittedName>
        <fullName evidence="1">Uncharacterized protein</fullName>
    </submittedName>
</protein>
<reference evidence="1" key="1">
    <citation type="submission" date="2014-12" db="EMBL/GenBank/DDBJ databases">
        <title>Insight into the proteome of Arion vulgaris.</title>
        <authorList>
            <person name="Aradska J."/>
            <person name="Bulat T."/>
            <person name="Smidak R."/>
            <person name="Sarate P."/>
            <person name="Gangsoo J."/>
            <person name="Sialana F."/>
            <person name="Bilban M."/>
            <person name="Lubec G."/>
        </authorList>
    </citation>
    <scope>NUCLEOTIDE SEQUENCE</scope>
    <source>
        <tissue evidence="1">Skin</tissue>
    </source>
</reference>
<feature type="non-terminal residue" evidence="1">
    <location>
        <position position="1"/>
    </location>
</feature>
<gene>
    <name evidence="1" type="primary">ORF13258</name>
</gene>
<feature type="non-terminal residue" evidence="1">
    <location>
        <position position="132"/>
    </location>
</feature>
<dbReference type="AlphaFoldDB" id="A0A0B6Y5K7"/>
<dbReference type="EMBL" id="HACG01004508">
    <property type="protein sequence ID" value="CEK51373.1"/>
    <property type="molecule type" value="Transcribed_RNA"/>
</dbReference>
<accession>A0A0B6Y5K7</accession>
<name>A0A0B6Y5K7_9EUPU</name>
<sequence length="132" mass="14797">SNDSLQKLIASLLHVLNQPNSSQSVVLLSLQLFGVLAPIIRETFSSTSFLLVAEKLLSREKSYSMERNSTILKPPGQFSKECDDYQNDDLTNIQCCCLVTISKLVLGGCLQVDCVKEWLEKHNYNQFLKSPS</sequence>
<organism evidence="1">
    <name type="scientific">Arion vulgaris</name>
    <dbReference type="NCBI Taxonomy" id="1028688"/>
    <lineage>
        <taxon>Eukaryota</taxon>
        <taxon>Metazoa</taxon>
        <taxon>Spiralia</taxon>
        <taxon>Lophotrochozoa</taxon>
        <taxon>Mollusca</taxon>
        <taxon>Gastropoda</taxon>
        <taxon>Heterobranchia</taxon>
        <taxon>Euthyneura</taxon>
        <taxon>Panpulmonata</taxon>
        <taxon>Eupulmonata</taxon>
        <taxon>Stylommatophora</taxon>
        <taxon>Helicina</taxon>
        <taxon>Arionoidea</taxon>
        <taxon>Arionidae</taxon>
        <taxon>Arion</taxon>
    </lineage>
</organism>
<proteinExistence type="predicted"/>